<dbReference type="Proteomes" id="UP000308600">
    <property type="component" value="Unassembled WGS sequence"/>
</dbReference>
<protein>
    <submittedName>
        <fullName evidence="1">Uncharacterized protein</fullName>
    </submittedName>
</protein>
<accession>A0ACD3AIG8</accession>
<evidence type="ECO:0000313" key="1">
    <source>
        <dbReference type="EMBL" id="TFK65337.1"/>
    </source>
</evidence>
<dbReference type="EMBL" id="ML208440">
    <property type="protein sequence ID" value="TFK65337.1"/>
    <property type="molecule type" value="Genomic_DNA"/>
</dbReference>
<sequence>MSQNTLRRGHEGFDAPLSDRDPEDDIWRENYDWLEAHGYQLRRRWHPDWVPSWEASPETVSRFSCEDSHVPLGALADGSRLSDGKLVMIKHLVLPASANELDLVTHLNSGPYSAIDENYSVPVYDVLRPPRSTDSVFIVMPLLRSWAALPFETLGEVIGFCQQAFTGLLFMHRMGTAHCDCKWNNILVDGSPLFDEEPHPIMMWRSRDFSRYLWPYSRTRRPVRYYWIDFGLSYRHHPATGPPSISTLACGDRSIPEQFTDPPWDPFALDVYCVGNILKDHSQVRRVNARSFSCLLPLLDDMTRSDPKRRPNMEEVVQRLEKIRRSLSNRQLRSRIWGADEPLFISIVLSLWHWLWQITYIFRGFASIPPVPPRLQPLSRPDASADSKQLHPHLE</sequence>
<reference evidence="1 2" key="1">
    <citation type="journal article" date="2019" name="Nat. Ecol. Evol.">
        <title>Megaphylogeny resolves global patterns of mushroom evolution.</title>
        <authorList>
            <person name="Varga T."/>
            <person name="Krizsan K."/>
            <person name="Foldi C."/>
            <person name="Dima B."/>
            <person name="Sanchez-Garcia M."/>
            <person name="Sanchez-Ramirez S."/>
            <person name="Szollosi G.J."/>
            <person name="Szarkandi J.G."/>
            <person name="Papp V."/>
            <person name="Albert L."/>
            <person name="Andreopoulos W."/>
            <person name="Angelini C."/>
            <person name="Antonin V."/>
            <person name="Barry K.W."/>
            <person name="Bougher N.L."/>
            <person name="Buchanan P."/>
            <person name="Buyck B."/>
            <person name="Bense V."/>
            <person name="Catcheside P."/>
            <person name="Chovatia M."/>
            <person name="Cooper J."/>
            <person name="Damon W."/>
            <person name="Desjardin D."/>
            <person name="Finy P."/>
            <person name="Geml J."/>
            <person name="Haridas S."/>
            <person name="Hughes K."/>
            <person name="Justo A."/>
            <person name="Karasinski D."/>
            <person name="Kautmanova I."/>
            <person name="Kiss B."/>
            <person name="Kocsube S."/>
            <person name="Kotiranta H."/>
            <person name="LaButti K.M."/>
            <person name="Lechner B.E."/>
            <person name="Liimatainen K."/>
            <person name="Lipzen A."/>
            <person name="Lukacs Z."/>
            <person name="Mihaltcheva S."/>
            <person name="Morgado L.N."/>
            <person name="Niskanen T."/>
            <person name="Noordeloos M.E."/>
            <person name="Ohm R.A."/>
            <person name="Ortiz-Santana B."/>
            <person name="Ovrebo C."/>
            <person name="Racz N."/>
            <person name="Riley R."/>
            <person name="Savchenko A."/>
            <person name="Shiryaev A."/>
            <person name="Soop K."/>
            <person name="Spirin V."/>
            <person name="Szebenyi C."/>
            <person name="Tomsovsky M."/>
            <person name="Tulloss R.E."/>
            <person name="Uehling J."/>
            <person name="Grigoriev I.V."/>
            <person name="Vagvolgyi C."/>
            <person name="Papp T."/>
            <person name="Martin F.M."/>
            <person name="Miettinen O."/>
            <person name="Hibbett D.S."/>
            <person name="Nagy L.G."/>
        </authorList>
    </citation>
    <scope>NUCLEOTIDE SEQUENCE [LARGE SCALE GENOMIC DNA]</scope>
    <source>
        <strain evidence="1 2">NL-1719</strain>
    </source>
</reference>
<proteinExistence type="predicted"/>
<keyword evidence="2" id="KW-1185">Reference proteome</keyword>
<evidence type="ECO:0000313" key="2">
    <source>
        <dbReference type="Proteomes" id="UP000308600"/>
    </source>
</evidence>
<name>A0ACD3AIG8_9AGAR</name>
<organism evidence="1 2">
    <name type="scientific">Pluteus cervinus</name>
    <dbReference type="NCBI Taxonomy" id="181527"/>
    <lineage>
        <taxon>Eukaryota</taxon>
        <taxon>Fungi</taxon>
        <taxon>Dikarya</taxon>
        <taxon>Basidiomycota</taxon>
        <taxon>Agaricomycotina</taxon>
        <taxon>Agaricomycetes</taxon>
        <taxon>Agaricomycetidae</taxon>
        <taxon>Agaricales</taxon>
        <taxon>Pluteineae</taxon>
        <taxon>Pluteaceae</taxon>
        <taxon>Pluteus</taxon>
    </lineage>
</organism>
<gene>
    <name evidence="1" type="ORF">BDN72DRAFT_824638</name>
</gene>